<organism evidence="1 2">
    <name type="scientific">Gigaspora margarita</name>
    <dbReference type="NCBI Taxonomy" id="4874"/>
    <lineage>
        <taxon>Eukaryota</taxon>
        <taxon>Fungi</taxon>
        <taxon>Fungi incertae sedis</taxon>
        <taxon>Mucoromycota</taxon>
        <taxon>Glomeromycotina</taxon>
        <taxon>Glomeromycetes</taxon>
        <taxon>Diversisporales</taxon>
        <taxon>Gigasporaceae</taxon>
        <taxon>Gigaspora</taxon>
    </lineage>
</organism>
<dbReference type="EMBL" id="CAJVQB010002905">
    <property type="protein sequence ID" value="CAG8591299.1"/>
    <property type="molecule type" value="Genomic_DNA"/>
</dbReference>
<evidence type="ECO:0000313" key="1">
    <source>
        <dbReference type="EMBL" id="CAG8591299.1"/>
    </source>
</evidence>
<gene>
    <name evidence="1" type="ORF">GMARGA_LOCUS6422</name>
</gene>
<accession>A0ABN7UJ35</accession>
<protein>
    <submittedName>
        <fullName evidence="1">30150_t:CDS:1</fullName>
    </submittedName>
</protein>
<proteinExistence type="predicted"/>
<dbReference type="Proteomes" id="UP000789901">
    <property type="component" value="Unassembled WGS sequence"/>
</dbReference>
<sequence>ENVYTGDVKAKIKSFYDAIEHALQDTLLDIQKQEKLEHLKEMPEDAQAQLSKNSIMNCCNEHDSVEMFLNWFKILSK</sequence>
<feature type="non-terminal residue" evidence="1">
    <location>
        <position position="1"/>
    </location>
</feature>
<name>A0ABN7UJ35_GIGMA</name>
<evidence type="ECO:0000313" key="2">
    <source>
        <dbReference type="Proteomes" id="UP000789901"/>
    </source>
</evidence>
<reference evidence="1 2" key="1">
    <citation type="submission" date="2021-06" db="EMBL/GenBank/DDBJ databases">
        <authorList>
            <person name="Kallberg Y."/>
            <person name="Tangrot J."/>
            <person name="Rosling A."/>
        </authorList>
    </citation>
    <scope>NUCLEOTIDE SEQUENCE [LARGE SCALE GENOMIC DNA]</scope>
    <source>
        <strain evidence="1 2">120-4 pot B 10/14</strain>
    </source>
</reference>
<keyword evidence="2" id="KW-1185">Reference proteome</keyword>
<comment type="caution">
    <text evidence="1">The sequence shown here is derived from an EMBL/GenBank/DDBJ whole genome shotgun (WGS) entry which is preliminary data.</text>
</comment>